<dbReference type="EMBL" id="JAUSWH010000001">
    <property type="protein sequence ID" value="MDQ0453893.1"/>
    <property type="molecule type" value="Genomic_DNA"/>
</dbReference>
<reference evidence="2 3" key="1">
    <citation type="submission" date="2023-07" db="EMBL/GenBank/DDBJ databases">
        <title>Genomic Encyclopedia of Type Strains, Phase IV (KMG-IV): sequencing the most valuable type-strain genomes for metagenomic binning, comparative biology and taxonomic classification.</title>
        <authorList>
            <person name="Goeker M."/>
        </authorList>
    </citation>
    <scope>NUCLEOTIDE SEQUENCE [LARGE SCALE GENOMIC DNA]</scope>
    <source>
        <strain evidence="2 3">DSM 100301</strain>
    </source>
</reference>
<evidence type="ECO:0000313" key="2">
    <source>
        <dbReference type="EMBL" id="MDQ0453893.1"/>
    </source>
</evidence>
<evidence type="ECO:0000313" key="3">
    <source>
        <dbReference type="Proteomes" id="UP001235269"/>
    </source>
</evidence>
<gene>
    <name evidence="2" type="ORF">QO005_000208</name>
</gene>
<comment type="caution">
    <text evidence="2">The sequence shown here is derived from an EMBL/GenBank/DDBJ whole genome shotgun (WGS) entry which is preliminary data.</text>
</comment>
<dbReference type="Proteomes" id="UP001235269">
    <property type="component" value="Unassembled WGS sequence"/>
</dbReference>
<sequence>MDTQRGRLVMGRVEVPFPRSRTGRIATGGLLIAGGCLGFLPVLGFWMVPLGVIVLSHDLHSVRRFRRRTSVKWKRWRKGREGAQAK</sequence>
<accession>A0ABU0I8G4</accession>
<keyword evidence="3" id="KW-1185">Reference proteome</keyword>
<organism evidence="2 3">
    <name type="scientific">Rhizobium paknamense</name>
    <dbReference type="NCBI Taxonomy" id="1206817"/>
    <lineage>
        <taxon>Bacteria</taxon>
        <taxon>Pseudomonadati</taxon>
        <taxon>Pseudomonadota</taxon>
        <taxon>Alphaproteobacteria</taxon>
        <taxon>Hyphomicrobiales</taxon>
        <taxon>Rhizobiaceae</taxon>
        <taxon>Rhizobium/Agrobacterium group</taxon>
        <taxon>Rhizobium</taxon>
    </lineage>
</organism>
<feature type="transmembrane region" description="Helical" evidence="1">
    <location>
        <begin position="30"/>
        <end position="56"/>
    </location>
</feature>
<keyword evidence="1" id="KW-0472">Membrane</keyword>
<proteinExistence type="predicted"/>
<keyword evidence="1" id="KW-0812">Transmembrane</keyword>
<protein>
    <submittedName>
        <fullName evidence="2">Purine-cytosine permease-like protein</fullName>
    </submittedName>
</protein>
<evidence type="ECO:0000256" key="1">
    <source>
        <dbReference type="SAM" id="Phobius"/>
    </source>
</evidence>
<name>A0ABU0I8G4_9HYPH</name>
<keyword evidence="1" id="KW-1133">Transmembrane helix</keyword>